<comment type="similarity">
    <text evidence="1">Belongs to the short-chain dehydrogenases/reductases (SDR) family.</text>
</comment>
<dbReference type="OrthoDB" id="5336600at2759"/>
<dbReference type="InterPro" id="IPR036291">
    <property type="entry name" value="NAD(P)-bd_dom_sf"/>
</dbReference>
<evidence type="ECO:0000313" key="3">
    <source>
        <dbReference type="EMBL" id="TVY45906.1"/>
    </source>
</evidence>
<evidence type="ECO:0000256" key="2">
    <source>
        <dbReference type="ARBA" id="ARBA00023002"/>
    </source>
</evidence>
<keyword evidence="4" id="KW-1185">Reference proteome</keyword>
<dbReference type="EMBL" id="QGMJ01000004">
    <property type="protein sequence ID" value="TVY45906.1"/>
    <property type="molecule type" value="Genomic_DNA"/>
</dbReference>
<gene>
    <name evidence="3" type="ORF">LSUB1_G000484</name>
</gene>
<dbReference type="Gene3D" id="3.40.50.720">
    <property type="entry name" value="NAD(P)-binding Rossmann-like Domain"/>
    <property type="match status" value="1"/>
</dbReference>
<dbReference type="Proteomes" id="UP000462212">
    <property type="component" value="Unassembled WGS sequence"/>
</dbReference>
<evidence type="ECO:0000256" key="1">
    <source>
        <dbReference type="ARBA" id="ARBA00006484"/>
    </source>
</evidence>
<dbReference type="PANTHER" id="PTHR43669">
    <property type="entry name" value="5-KETO-D-GLUCONATE 5-REDUCTASE"/>
    <property type="match status" value="1"/>
</dbReference>
<dbReference type="AlphaFoldDB" id="A0A8H8S3J7"/>
<protein>
    <submittedName>
        <fullName evidence="3">Uncharacterized protein</fullName>
    </submittedName>
</protein>
<accession>A0A8H8S3J7</accession>
<organism evidence="3 4">
    <name type="scientific">Lachnellula subtilissima</name>
    <dbReference type="NCBI Taxonomy" id="602034"/>
    <lineage>
        <taxon>Eukaryota</taxon>
        <taxon>Fungi</taxon>
        <taxon>Dikarya</taxon>
        <taxon>Ascomycota</taxon>
        <taxon>Pezizomycotina</taxon>
        <taxon>Leotiomycetes</taxon>
        <taxon>Helotiales</taxon>
        <taxon>Lachnaceae</taxon>
        <taxon>Lachnellula</taxon>
    </lineage>
</organism>
<comment type="caution">
    <text evidence="3">The sequence shown here is derived from an EMBL/GenBank/DDBJ whole genome shotgun (WGS) entry which is preliminary data.</text>
</comment>
<dbReference type="GO" id="GO:0016491">
    <property type="term" value="F:oxidoreductase activity"/>
    <property type="evidence" value="ECO:0007669"/>
    <property type="project" value="UniProtKB-KW"/>
</dbReference>
<name>A0A8H8S3J7_9HELO</name>
<sequence>MSKVILIRGARPYVGASVAHAFFLKGYKVALASRSQKESDNSPSEIHIPTDVSNLGAMVAAFAKTRSLLREPSVVVYNVGAQTEDPPEDPPLLKVEAFEKEIGNQYHQRFRNRPTNCSCLQFAPALLSKKVLEKVRRRILFALLLRLTNRTGSSSIMRMSVLLTEDLLGLILIEKLTRSSM</sequence>
<evidence type="ECO:0000313" key="4">
    <source>
        <dbReference type="Proteomes" id="UP000462212"/>
    </source>
</evidence>
<dbReference type="SUPFAM" id="SSF51735">
    <property type="entry name" value="NAD(P)-binding Rossmann-fold domains"/>
    <property type="match status" value="1"/>
</dbReference>
<keyword evidence="2" id="KW-0560">Oxidoreductase</keyword>
<proteinExistence type="inferred from homology"/>
<reference evidence="3 4" key="1">
    <citation type="submission" date="2018-05" db="EMBL/GenBank/DDBJ databases">
        <title>Genome sequencing and assembly of the regulated plant pathogen Lachnellula willkommii and related sister species for the development of diagnostic species identification markers.</title>
        <authorList>
            <person name="Giroux E."/>
            <person name="Bilodeau G."/>
        </authorList>
    </citation>
    <scope>NUCLEOTIDE SEQUENCE [LARGE SCALE GENOMIC DNA]</scope>
    <source>
        <strain evidence="3 4">CBS 197.66</strain>
    </source>
</reference>
<dbReference type="PANTHER" id="PTHR43669:SF4">
    <property type="entry name" value="SHORT-CHAIN DEHYDROGENASE"/>
    <property type="match status" value="1"/>
</dbReference>